<dbReference type="GO" id="GO:0000160">
    <property type="term" value="P:phosphorelay signal transduction system"/>
    <property type="evidence" value="ECO:0007669"/>
    <property type="project" value="InterPro"/>
</dbReference>
<dbReference type="Pfam" id="PF00563">
    <property type="entry name" value="EAL"/>
    <property type="match status" value="1"/>
</dbReference>
<evidence type="ECO:0000256" key="2">
    <source>
        <dbReference type="PROSITE-ProRule" id="PRU00169"/>
    </source>
</evidence>
<evidence type="ECO:0000313" key="9">
    <source>
        <dbReference type="EMBL" id="CRH05190.1"/>
    </source>
</evidence>
<dbReference type="InterPro" id="IPR000014">
    <property type="entry name" value="PAS"/>
</dbReference>
<evidence type="ECO:0000256" key="1">
    <source>
        <dbReference type="ARBA" id="ARBA00051114"/>
    </source>
</evidence>
<comment type="catalytic activity">
    <reaction evidence="1">
        <text>3',3'-c-di-GMP + H2O = 5'-phosphoguanylyl(3'-&gt;5')guanosine + H(+)</text>
        <dbReference type="Rhea" id="RHEA:24902"/>
        <dbReference type="ChEBI" id="CHEBI:15377"/>
        <dbReference type="ChEBI" id="CHEBI:15378"/>
        <dbReference type="ChEBI" id="CHEBI:58754"/>
        <dbReference type="ChEBI" id="CHEBI:58805"/>
        <dbReference type="EC" id="3.1.4.52"/>
    </reaction>
    <physiologicalReaction direction="left-to-right" evidence="1">
        <dbReference type="Rhea" id="RHEA:24903"/>
    </physiologicalReaction>
</comment>
<dbReference type="GO" id="GO:0071732">
    <property type="term" value="P:cellular response to nitric oxide"/>
    <property type="evidence" value="ECO:0007669"/>
    <property type="project" value="UniProtKB-ARBA"/>
</dbReference>
<dbReference type="PROSITE" id="PS50113">
    <property type="entry name" value="PAC"/>
    <property type="match status" value="1"/>
</dbReference>
<feature type="modified residue" description="4-aspartylphosphate" evidence="2">
    <location>
        <position position="51"/>
    </location>
</feature>
<dbReference type="InterPro" id="IPR043128">
    <property type="entry name" value="Rev_trsase/Diguanyl_cyclase"/>
</dbReference>
<gene>
    <name evidence="9" type="ORF">MAGMO_0992</name>
</gene>
<dbReference type="InterPro" id="IPR029787">
    <property type="entry name" value="Nucleotide_cyclase"/>
</dbReference>
<dbReference type="CDD" id="cd00130">
    <property type="entry name" value="PAS"/>
    <property type="match status" value="1"/>
</dbReference>
<dbReference type="NCBIfam" id="TIGR00254">
    <property type="entry name" value="GGDEF"/>
    <property type="match status" value="1"/>
</dbReference>
<dbReference type="SUPFAM" id="SSF52172">
    <property type="entry name" value="CheY-like"/>
    <property type="match status" value="1"/>
</dbReference>
<evidence type="ECO:0000259" key="6">
    <source>
        <dbReference type="PROSITE" id="PS50113"/>
    </source>
</evidence>
<dbReference type="FunFam" id="3.30.70.270:FF:000001">
    <property type="entry name" value="Diguanylate cyclase domain protein"/>
    <property type="match status" value="1"/>
</dbReference>
<keyword evidence="9" id="KW-0808">Transferase</keyword>
<protein>
    <submittedName>
        <fullName evidence="9">Putative response regulator receiver modulated diguanylate cyclase/phosphodiesterase with PAS/PAC sensor(S)</fullName>
        <ecNumber evidence="9">2.7.7.65</ecNumber>
        <ecNumber evidence="9">3.1.4.52</ecNumber>
    </submittedName>
</protein>
<dbReference type="PROSITE" id="PS50883">
    <property type="entry name" value="EAL"/>
    <property type="match status" value="1"/>
</dbReference>
<feature type="domain" description="PAC" evidence="6">
    <location>
        <begin position="258"/>
        <end position="310"/>
    </location>
</feature>
<dbReference type="InterPro" id="IPR000160">
    <property type="entry name" value="GGDEF_dom"/>
</dbReference>
<dbReference type="Gene3D" id="3.40.50.2300">
    <property type="match status" value="1"/>
</dbReference>
<evidence type="ECO:0000259" key="5">
    <source>
        <dbReference type="PROSITE" id="PS50112"/>
    </source>
</evidence>
<reference evidence="9" key="1">
    <citation type="submission" date="2015-04" db="EMBL/GenBank/DDBJ databases">
        <authorList>
            <person name="Syromyatnikov M.Y."/>
            <person name="Popov V.N."/>
        </authorList>
    </citation>
    <scope>NUCLEOTIDE SEQUENCE</scope>
    <source>
        <strain evidence="9">MO-1</strain>
    </source>
</reference>
<feature type="domain" description="Response regulatory" evidence="4">
    <location>
        <begin position="2"/>
        <end position="116"/>
    </location>
</feature>
<dbReference type="EC" id="2.7.7.65" evidence="9"/>
<dbReference type="NCBIfam" id="TIGR00229">
    <property type="entry name" value="sensory_box"/>
    <property type="match status" value="1"/>
</dbReference>
<dbReference type="Gene3D" id="3.20.20.450">
    <property type="entry name" value="EAL domain"/>
    <property type="match status" value="1"/>
</dbReference>
<evidence type="ECO:0000256" key="3">
    <source>
        <dbReference type="SAM" id="Coils"/>
    </source>
</evidence>
<dbReference type="CDD" id="cd01948">
    <property type="entry name" value="EAL"/>
    <property type="match status" value="1"/>
</dbReference>
<dbReference type="EMBL" id="LO017727">
    <property type="protein sequence ID" value="CRH05190.1"/>
    <property type="molecule type" value="Genomic_DNA"/>
</dbReference>
<dbReference type="EC" id="3.1.4.52" evidence="9"/>
<dbReference type="SUPFAM" id="SSF55073">
    <property type="entry name" value="Nucleotide cyclase"/>
    <property type="match status" value="1"/>
</dbReference>
<dbReference type="PANTHER" id="PTHR44757:SF2">
    <property type="entry name" value="BIOFILM ARCHITECTURE MAINTENANCE PROTEIN MBAA"/>
    <property type="match status" value="1"/>
</dbReference>
<feature type="domain" description="EAL" evidence="7">
    <location>
        <begin position="484"/>
        <end position="738"/>
    </location>
</feature>
<dbReference type="GO" id="GO:0052621">
    <property type="term" value="F:diguanylate cyclase activity"/>
    <property type="evidence" value="ECO:0007669"/>
    <property type="project" value="UniProtKB-EC"/>
</dbReference>
<dbReference type="PROSITE" id="PS50112">
    <property type="entry name" value="PAS"/>
    <property type="match status" value="1"/>
</dbReference>
<dbReference type="Pfam" id="PF13426">
    <property type="entry name" value="PAS_9"/>
    <property type="match status" value="1"/>
</dbReference>
<dbReference type="PROSITE" id="PS50887">
    <property type="entry name" value="GGDEF"/>
    <property type="match status" value="1"/>
</dbReference>
<dbReference type="SMART" id="SM00448">
    <property type="entry name" value="REC"/>
    <property type="match status" value="1"/>
</dbReference>
<dbReference type="SUPFAM" id="SSF141868">
    <property type="entry name" value="EAL domain-like"/>
    <property type="match status" value="1"/>
</dbReference>
<dbReference type="CDD" id="cd00156">
    <property type="entry name" value="REC"/>
    <property type="match status" value="1"/>
</dbReference>
<dbReference type="InterPro" id="IPR001610">
    <property type="entry name" value="PAC"/>
</dbReference>
<evidence type="ECO:0000259" key="4">
    <source>
        <dbReference type="PROSITE" id="PS50110"/>
    </source>
</evidence>
<sequence length="750" mass="84780">MKVLFVDDMATVRLLYGRLLERAGHEVHLASNVAEALELADTQHPPLAIVDYHMPDGTGADLTRALLAREATAETLVVMHSTSLDVIAESLEAGAVDLIHKEDPKEVFLMRVGAMVRFIETQHAHQEAQNAAQARALEATERMRQVEEQARHDLEHRVAERTQELTNTNARLTEEMKERARAETDLRLIHKVFENTSEAIILTTPEGVILDANPAFSEITGYSREEAVGNNPRTFKSDRHEPEFYTRMWKQIQDEGFWQGEIWDRRKGGEIYPKRLTINAVRNHKGETENYIGIFSDISESKATELKLERLAYFDPLTSLPNRSLFHDRLEQEFFNAKRHHRKVGVFFIDLDRFKQVNDTLGHSAGDELLRHVAQRLEGCVRASDTVARMGGDEFTIILTEINDDEDAARVARKVLGELRNSISIKGHDIYVGASIGIAIFPDNGGDVENLTKNADMAMYRAKESGRNNYQFFSEEMNISTRERLSLESRLHEAVELQQLEVYYQPKMDMHSGRIVGMEALIRWPQADGSIVSPGDFIPMAEETGLVVPMGRWMMQQAARHCYAWNQRSTVPLRVAVNLSAREFQSPDLLEAIAGVLEESGLSAENFEVEITESMMMDDVERSIETLKKISAMGIHIAMDDFGTGYSSLSYLKQFPIHSLKIDRSFVQDVPDDVNDVAIVTAILSLAKVMNLKVVAEGVESMQQVRLLHELECDEFQGFLFSRPLAPEAFGTLLEQDAEKGQELLNEVRV</sequence>
<dbReference type="GO" id="GO:0071111">
    <property type="term" value="F:cyclic-guanylate-specific phosphodiesterase activity"/>
    <property type="evidence" value="ECO:0007669"/>
    <property type="project" value="UniProtKB-EC"/>
</dbReference>
<dbReference type="InterPro" id="IPR052155">
    <property type="entry name" value="Biofilm_reg_signaling"/>
</dbReference>
<dbReference type="CDD" id="cd01949">
    <property type="entry name" value="GGDEF"/>
    <property type="match status" value="1"/>
</dbReference>
<dbReference type="InterPro" id="IPR011006">
    <property type="entry name" value="CheY-like_superfamily"/>
</dbReference>
<dbReference type="SUPFAM" id="SSF55785">
    <property type="entry name" value="PYP-like sensor domain (PAS domain)"/>
    <property type="match status" value="1"/>
</dbReference>
<dbReference type="InterPro" id="IPR001633">
    <property type="entry name" value="EAL_dom"/>
</dbReference>
<proteinExistence type="predicted"/>
<dbReference type="SMART" id="SM00091">
    <property type="entry name" value="PAS"/>
    <property type="match status" value="1"/>
</dbReference>
<evidence type="ECO:0000259" key="7">
    <source>
        <dbReference type="PROSITE" id="PS50883"/>
    </source>
</evidence>
<dbReference type="Gene3D" id="3.30.70.270">
    <property type="match status" value="1"/>
</dbReference>
<feature type="domain" description="PAS" evidence="5">
    <location>
        <begin position="185"/>
        <end position="231"/>
    </location>
</feature>
<accession>A0A1S7LE13</accession>
<dbReference type="PROSITE" id="PS50110">
    <property type="entry name" value="RESPONSE_REGULATORY"/>
    <property type="match status" value="1"/>
</dbReference>
<dbReference type="InterPro" id="IPR001789">
    <property type="entry name" value="Sig_transdc_resp-reg_receiver"/>
</dbReference>
<organism evidence="9">
    <name type="scientific">Magnetococcus massalia (strain MO-1)</name>
    <dbReference type="NCBI Taxonomy" id="451514"/>
    <lineage>
        <taxon>Bacteria</taxon>
        <taxon>Pseudomonadati</taxon>
        <taxon>Pseudomonadota</taxon>
        <taxon>Magnetococcia</taxon>
        <taxon>Magnetococcales</taxon>
        <taxon>Magnetococcaceae</taxon>
        <taxon>Magnetococcus</taxon>
    </lineage>
</organism>
<dbReference type="AlphaFoldDB" id="A0A1S7LE13"/>
<dbReference type="FunFam" id="3.20.20.450:FF:000001">
    <property type="entry name" value="Cyclic di-GMP phosphodiesterase yahA"/>
    <property type="match status" value="1"/>
</dbReference>
<dbReference type="PANTHER" id="PTHR44757">
    <property type="entry name" value="DIGUANYLATE CYCLASE DGCP"/>
    <property type="match status" value="1"/>
</dbReference>
<keyword evidence="2" id="KW-0597">Phosphoprotein</keyword>
<dbReference type="Pfam" id="PF00072">
    <property type="entry name" value="Response_reg"/>
    <property type="match status" value="1"/>
</dbReference>
<feature type="coiled-coil region" evidence="3">
    <location>
        <begin position="129"/>
        <end position="185"/>
    </location>
</feature>
<feature type="domain" description="GGDEF" evidence="8">
    <location>
        <begin position="342"/>
        <end position="475"/>
    </location>
</feature>
<dbReference type="Gene3D" id="3.30.450.20">
    <property type="entry name" value="PAS domain"/>
    <property type="match status" value="1"/>
</dbReference>
<dbReference type="InterPro" id="IPR035965">
    <property type="entry name" value="PAS-like_dom_sf"/>
</dbReference>
<dbReference type="InterPro" id="IPR000700">
    <property type="entry name" value="PAS-assoc_C"/>
</dbReference>
<dbReference type="InterPro" id="IPR035919">
    <property type="entry name" value="EAL_sf"/>
</dbReference>
<keyword evidence="9" id="KW-0378">Hydrolase</keyword>
<dbReference type="SMART" id="SM00052">
    <property type="entry name" value="EAL"/>
    <property type="match status" value="1"/>
</dbReference>
<dbReference type="SMART" id="SM00267">
    <property type="entry name" value="GGDEF"/>
    <property type="match status" value="1"/>
</dbReference>
<dbReference type="SMART" id="SM00086">
    <property type="entry name" value="PAC"/>
    <property type="match status" value="1"/>
</dbReference>
<name>A0A1S7LE13_MAGMO</name>
<keyword evidence="9" id="KW-0548">Nucleotidyltransferase</keyword>
<keyword evidence="3" id="KW-0175">Coiled coil</keyword>
<evidence type="ECO:0000259" key="8">
    <source>
        <dbReference type="PROSITE" id="PS50887"/>
    </source>
</evidence>
<dbReference type="Pfam" id="PF00990">
    <property type="entry name" value="GGDEF"/>
    <property type="match status" value="1"/>
</dbReference>